<accession>A0A2M9YEY9</accession>
<dbReference type="EMBL" id="NPDR01000002">
    <property type="protein sequence ID" value="PJZ50053.1"/>
    <property type="molecule type" value="Genomic_DNA"/>
</dbReference>
<keyword evidence="1" id="KW-0472">Membrane</keyword>
<dbReference type="RefSeq" id="WP_100709633.1">
    <property type="nucleotide sequence ID" value="NZ_NPDR01000002.1"/>
</dbReference>
<keyword evidence="1" id="KW-0812">Transmembrane</keyword>
<protein>
    <submittedName>
        <fullName evidence="2">Uncharacterized protein</fullName>
    </submittedName>
</protein>
<reference evidence="2 3" key="1">
    <citation type="submission" date="2017-07" db="EMBL/GenBank/DDBJ databases">
        <title>Leptospira spp. isolated from tropical soils.</title>
        <authorList>
            <person name="Thibeaux R."/>
            <person name="Iraola G."/>
            <person name="Ferres I."/>
            <person name="Bierque E."/>
            <person name="Girault D."/>
            <person name="Soupe-Gilbert M.-E."/>
            <person name="Picardeau M."/>
            <person name="Goarant C."/>
        </authorList>
    </citation>
    <scope>NUCLEOTIDE SEQUENCE [LARGE SCALE GENOMIC DNA]</scope>
    <source>
        <strain evidence="2 3">FH4-C-A2</strain>
    </source>
</reference>
<comment type="caution">
    <text evidence="2">The sequence shown here is derived from an EMBL/GenBank/DDBJ whole genome shotgun (WGS) entry which is preliminary data.</text>
</comment>
<evidence type="ECO:0000313" key="2">
    <source>
        <dbReference type="EMBL" id="PJZ50053.1"/>
    </source>
</evidence>
<name>A0A2M9YEY9_9LEPT</name>
<sequence>MNAFQKRILPTAIYLGCISIFLAVYFFYERSLIGFPDGHLTNLDHAFLWLYLIVGIQHILNVFMFIYFGLGYGSKWKWVFFLLFYSGSIFLYFGVDWFLRSNLDHGVGG</sequence>
<organism evidence="2 3">
    <name type="scientific">Leptospira saintgironsiae</name>
    <dbReference type="NCBI Taxonomy" id="2023183"/>
    <lineage>
        <taxon>Bacteria</taxon>
        <taxon>Pseudomonadati</taxon>
        <taxon>Spirochaetota</taxon>
        <taxon>Spirochaetia</taxon>
        <taxon>Leptospirales</taxon>
        <taxon>Leptospiraceae</taxon>
        <taxon>Leptospira</taxon>
    </lineage>
</organism>
<evidence type="ECO:0000256" key="1">
    <source>
        <dbReference type="SAM" id="Phobius"/>
    </source>
</evidence>
<keyword evidence="3" id="KW-1185">Reference proteome</keyword>
<feature type="transmembrane region" description="Helical" evidence="1">
    <location>
        <begin position="12"/>
        <end position="28"/>
    </location>
</feature>
<dbReference type="AlphaFoldDB" id="A0A2M9YEY9"/>
<dbReference type="Proteomes" id="UP000231926">
    <property type="component" value="Unassembled WGS sequence"/>
</dbReference>
<gene>
    <name evidence="2" type="ORF">CH362_06975</name>
</gene>
<proteinExistence type="predicted"/>
<feature type="transmembrane region" description="Helical" evidence="1">
    <location>
        <begin position="48"/>
        <end position="71"/>
    </location>
</feature>
<dbReference type="OrthoDB" id="329778at2"/>
<evidence type="ECO:0000313" key="3">
    <source>
        <dbReference type="Proteomes" id="UP000231926"/>
    </source>
</evidence>
<keyword evidence="1" id="KW-1133">Transmembrane helix</keyword>
<feature type="transmembrane region" description="Helical" evidence="1">
    <location>
        <begin position="78"/>
        <end position="99"/>
    </location>
</feature>